<dbReference type="Pfam" id="PF01928">
    <property type="entry name" value="CYTH"/>
    <property type="match status" value="1"/>
</dbReference>
<dbReference type="InterPro" id="IPR006083">
    <property type="entry name" value="PRK/URK"/>
</dbReference>
<keyword evidence="2" id="KW-0472">Membrane</keyword>
<dbReference type="PROSITE" id="PS51707">
    <property type="entry name" value="CYTH"/>
    <property type="match status" value="1"/>
</dbReference>
<dbReference type="Gene3D" id="2.40.320.10">
    <property type="entry name" value="Hypothetical Protein Pfu-838710-001"/>
    <property type="match status" value="1"/>
</dbReference>
<dbReference type="Gene3D" id="3.40.50.300">
    <property type="entry name" value="P-loop containing nucleotide triphosphate hydrolases"/>
    <property type="match status" value="1"/>
</dbReference>
<gene>
    <name evidence="4" type="ORF">CLEI1391_LOCUS18660</name>
</gene>
<dbReference type="Pfam" id="PF00485">
    <property type="entry name" value="PRK"/>
    <property type="match status" value="1"/>
</dbReference>
<name>A0A7S0S2Q8_9CHLO</name>
<dbReference type="AlphaFoldDB" id="A0A7S0S2Q8"/>
<dbReference type="SUPFAM" id="SSF52540">
    <property type="entry name" value="P-loop containing nucleoside triphosphate hydrolases"/>
    <property type="match status" value="1"/>
</dbReference>
<evidence type="ECO:0000313" key="4">
    <source>
        <dbReference type="EMBL" id="CAD8694477.1"/>
    </source>
</evidence>
<keyword evidence="2" id="KW-1133">Transmembrane helix</keyword>
<dbReference type="GO" id="GO:0005524">
    <property type="term" value="F:ATP binding"/>
    <property type="evidence" value="ECO:0007669"/>
    <property type="project" value="InterPro"/>
</dbReference>
<dbReference type="EMBL" id="HBFB01033265">
    <property type="protein sequence ID" value="CAD8694477.1"/>
    <property type="molecule type" value="Transcribed_RNA"/>
</dbReference>
<dbReference type="InterPro" id="IPR033469">
    <property type="entry name" value="CYTH-like_dom_sf"/>
</dbReference>
<organism evidence="4">
    <name type="scientific">Chlamydomonas leiostraca</name>
    <dbReference type="NCBI Taxonomy" id="1034604"/>
    <lineage>
        <taxon>Eukaryota</taxon>
        <taxon>Viridiplantae</taxon>
        <taxon>Chlorophyta</taxon>
        <taxon>core chlorophytes</taxon>
        <taxon>Chlorophyceae</taxon>
        <taxon>CS clade</taxon>
        <taxon>Chlamydomonadales</taxon>
        <taxon>Chlamydomonadaceae</taxon>
        <taxon>Chlamydomonas</taxon>
    </lineage>
</organism>
<dbReference type="PANTHER" id="PTHR10285">
    <property type="entry name" value="URIDINE KINASE"/>
    <property type="match status" value="1"/>
</dbReference>
<feature type="region of interest" description="Disordered" evidence="1">
    <location>
        <begin position="1"/>
        <end position="24"/>
    </location>
</feature>
<reference evidence="4" key="1">
    <citation type="submission" date="2021-01" db="EMBL/GenBank/DDBJ databases">
        <authorList>
            <person name="Corre E."/>
            <person name="Pelletier E."/>
            <person name="Niang G."/>
            <person name="Scheremetjew M."/>
            <person name="Finn R."/>
            <person name="Kale V."/>
            <person name="Holt S."/>
            <person name="Cochrane G."/>
            <person name="Meng A."/>
            <person name="Brown T."/>
            <person name="Cohen L."/>
        </authorList>
    </citation>
    <scope>NUCLEOTIDE SEQUENCE</scope>
    <source>
        <strain evidence="4">SAG 11-49</strain>
    </source>
</reference>
<dbReference type="InterPro" id="IPR027417">
    <property type="entry name" value="P-loop_NTPase"/>
</dbReference>
<dbReference type="CDD" id="cd02028">
    <property type="entry name" value="UMPK_like"/>
    <property type="match status" value="1"/>
</dbReference>
<dbReference type="InterPro" id="IPR023577">
    <property type="entry name" value="CYTH_domain"/>
</dbReference>
<evidence type="ECO:0000256" key="2">
    <source>
        <dbReference type="SAM" id="Phobius"/>
    </source>
</evidence>
<dbReference type="GO" id="GO:0016301">
    <property type="term" value="F:kinase activity"/>
    <property type="evidence" value="ECO:0007669"/>
    <property type="project" value="InterPro"/>
</dbReference>
<dbReference type="GO" id="GO:0016462">
    <property type="term" value="F:pyrophosphatase activity"/>
    <property type="evidence" value="ECO:0007669"/>
    <property type="project" value="UniProtKB-ARBA"/>
</dbReference>
<feature type="transmembrane region" description="Helical" evidence="2">
    <location>
        <begin position="685"/>
        <end position="710"/>
    </location>
</feature>
<keyword evidence="2" id="KW-0812">Transmembrane</keyword>
<protein>
    <recommendedName>
        <fullName evidence="3">CYTH domain-containing protein</fullName>
    </recommendedName>
</protein>
<evidence type="ECO:0000259" key="3">
    <source>
        <dbReference type="PROSITE" id="PS51707"/>
    </source>
</evidence>
<sequence length="715" mass="77269">MSLRREGASSPAPEPRSQKSAGGKKLLKEVLELEQIRTKDGRTRFTIKNVEETLTFDKGFYVFVRALQMLKAHNEGVVLVGLAGPSGSGKTAFSEKVKTFMPGVVVISMDMYNDGSKVVDQNYDDPRLTDYDTLLANLADLKAGRETQVPIYDFRVSKRVGYTPVGVPESRVIVLEGIYALSDKLKPLLDLRVSIAGGVHFDLVKRVMRDIHRSGQQPEEIIQQITDTVYPMFKAYIEPNLNSAQLRINNAFNPFSGFMHPTYILKSARVPDMEVLKRELEAMTGGAAVESRDVDLIDIYLLPPNEDMETCQSWLRMRNRDGKYSLMFEEWVTEEPFIISPRITFEVGVRVLGGLMALGYEIGAMMRRTSAVLRSGGGDLTVKVDDIEGLGRFVQLLGRDRDRVRELGTRLGLDGSYIARSYIEQVQLDKLTSEFAAGVVSAEIRDKIAQHSATEALQEIFAASPPYTRGGGQHPRRYSLAGMVGLGTSAPTVITAAPIATASSAAQLTAALNNVANLPASGAPSGPIPMRPPPGLLHQALNSSDGAAGPLNHSSANSPIPIKRLMSGFQPTPVGTPPAGFSHNSNHSYGPKNATDAVITDYVAANTAGASLSRAVDKLDSKLTTITASMQSTQMLQVQLDAMCEQYKSTNQQLVELSKATATLAASLQGIMAQQQQQAQQSSSWGAAVPGWALALGAVATGAAAVAAFVHMRRS</sequence>
<dbReference type="PRINTS" id="PR00988">
    <property type="entry name" value="URIDINKINASE"/>
</dbReference>
<accession>A0A7S0S2Q8</accession>
<feature type="domain" description="CYTH" evidence="3">
    <location>
        <begin position="261"/>
        <end position="428"/>
    </location>
</feature>
<dbReference type="SUPFAM" id="SSF55154">
    <property type="entry name" value="CYTH-like phosphatases"/>
    <property type="match status" value="1"/>
</dbReference>
<proteinExistence type="predicted"/>
<evidence type="ECO:0000256" key="1">
    <source>
        <dbReference type="SAM" id="MobiDB-lite"/>
    </source>
</evidence>